<evidence type="ECO:0000256" key="1">
    <source>
        <dbReference type="SAM" id="MobiDB-lite"/>
    </source>
</evidence>
<dbReference type="Proteomes" id="UP000027135">
    <property type="component" value="Unassembled WGS sequence"/>
</dbReference>
<reference evidence="2 3" key="1">
    <citation type="journal article" date="2014" name="Nat. Commun.">
        <title>Molecular traces of alternative social organization in a termite genome.</title>
        <authorList>
            <person name="Terrapon N."/>
            <person name="Li C."/>
            <person name="Robertson H.M."/>
            <person name="Ji L."/>
            <person name="Meng X."/>
            <person name="Booth W."/>
            <person name="Chen Z."/>
            <person name="Childers C.P."/>
            <person name="Glastad K.M."/>
            <person name="Gokhale K."/>
            <person name="Gowin J."/>
            <person name="Gronenberg W."/>
            <person name="Hermansen R.A."/>
            <person name="Hu H."/>
            <person name="Hunt B.G."/>
            <person name="Huylmans A.K."/>
            <person name="Khalil S.M."/>
            <person name="Mitchell R.D."/>
            <person name="Munoz-Torres M.C."/>
            <person name="Mustard J.A."/>
            <person name="Pan H."/>
            <person name="Reese J.T."/>
            <person name="Scharf M.E."/>
            <person name="Sun F."/>
            <person name="Vogel H."/>
            <person name="Xiao J."/>
            <person name="Yang W."/>
            <person name="Yang Z."/>
            <person name="Yang Z."/>
            <person name="Zhou J."/>
            <person name="Zhu J."/>
            <person name="Brent C.S."/>
            <person name="Elsik C.G."/>
            <person name="Goodisman M.A."/>
            <person name="Liberles D.A."/>
            <person name="Roe R.M."/>
            <person name="Vargo E.L."/>
            <person name="Vilcinskas A."/>
            <person name="Wang J."/>
            <person name="Bornberg-Bauer E."/>
            <person name="Korb J."/>
            <person name="Zhang G."/>
            <person name="Liebig J."/>
        </authorList>
    </citation>
    <scope>NUCLEOTIDE SEQUENCE [LARGE SCALE GENOMIC DNA]</scope>
    <source>
        <tissue evidence="2">Whole organism</tissue>
    </source>
</reference>
<feature type="region of interest" description="Disordered" evidence="1">
    <location>
        <begin position="379"/>
        <end position="400"/>
    </location>
</feature>
<gene>
    <name evidence="2" type="ORF">L798_01011</name>
</gene>
<feature type="region of interest" description="Disordered" evidence="1">
    <location>
        <begin position="153"/>
        <end position="181"/>
    </location>
</feature>
<proteinExistence type="predicted"/>
<dbReference type="eggNOG" id="ENOG502S7J4">
    <property type="taxonomic scope" value="Eukaryota"/>
</dbReference>
<evidence type="ECO:0000313" key="3">
    <source>
        <dbReference type="Proteomes" id="UP000027135"/>
    </source>
</evidence>
<keyword evidence="3" id="KW-1185">Reference proteome</keyword>
<dbReference type="AlphaFoldDB" id="A0A067QUE3"/>
<dbReference type="STRING" id="136037.A0A067QUE3"/>
<organism evidence="2 3">
    <name type="scientific">Zootermopsis nevadensis</name>
    <name type="common">Dampwood termite</name>
    <dbReference type="NCBI Taxonomy" id="136037"/>
    <lineage>
        <taxon>Eukaryota</taxon>
        <taxon>Metazoa</taxon>
        <taxon>Ecdysozoa</taxon>
        <taxon>Arthropoda</taxon>
        <taxon>Hexapoda</taxon>
        <taxon>Insecta</taxon>
        <taxon>Pterygota</taxon>
        <taxon>Neoptera</taxon>
        <taxon>Polyneoptera</taxon>
        <taxon>Dictyoptera</taxon>
        <taxon>Blattodea</taxon>
        <taxon>Blattoidea</taxon>
        <taxon>Termitoidae</taxon>
        <taxon>Termopsidae</taxon>
        <taxon>Zootermopsis</taxon>
    </lineage>
</organism>
<sequence>MNTRPHLQPFLNNSLAIRQEIQRFESVHPSIYAIYDLIELVPDALVAQQIRDHVVCIEVRGEVVKLRHQGGLTCSSRLLEMAMNRDMKPFSWLLNYNFDVELSSQVLLKCYSSNSNAGPPAYDVEVFHFSITWTIISLGSSQECGIKFIHHPRSSSPGSEHNDPSAAAKPGSIPGNHSLSACQAPSARTEDMFAGRMPGSWLSSRSSYGNEVSILLKGLLITPDLNLNACYVASEAKLINFQCGREARGNQRGLHRTVNGRITLTDDLKQGKKMTFQELKREAENRDNWRALFGQSNGPVMSLELLKAMVEHARYFTVTVVEMRVTAVDISATYTMDKASWVDWDAVVHPTGSREPKPTNLTAGLTFTSLKVQFGCTRQRQATEAGDRDGRRTHRSLSPHTFGVTTETCGKLSGFTPGETNDKKVFYNDSLHRYEMSRVVSHCIVQARWISVDLQPRLLRQRQSYKVAMLTEVSRERDCRYDELKSYATAERSCNLEARIITLPFFTSN</sequence>
<dbReference type="EMBL" id="KK853250">
    <property type="protein sequence ID" value="KDR09337.1"/>
    <property type="molecule type" value="Genomic_DNA"/>
</dbReference>
<dbReference type="InParanoid" id="A0A067QUE3"/>
<name>A0A067QUE3_ZOONE</name>
<protein>
    <submittedName>
        <fullName evidence="2">Centaurin-gamma-1A</fullName>
    </submittedName>
</protein>
<evidence type="ECO:0000313" key="2">
    <source>
        <dbReference type="EMBL" id="KDR09337.1"/>
    </source>
</evidence>
<accession>A0A067QUE3</accession>